<evidence type="ECO:0000313" key="1">
    <source>
        <dbReference type="EMBL" id="POW05705.1"/>
    </source>
</evidence>
<reference evidence="1" key="1">
    <citation type="submission" date="2017-12" db="EMBL/GenBank/DDBJ databases">
        <title>Gene loss provides genomic basis for host adaptation in cereal stripe rust fungi.</title>
        <authorList>
            <person name="Xia C."/>
        </authorList>
    </citation>
    <scope>NUCLEOTIDE SEQUENCE [LARGE SCALE GENOMIC DNA]</scope>
    <source>
        <strain evidence="1">93-210</strain>
    </source>
</reference>
<comment type="caution">
    <text evidence="1">The sequence shown here is derived from an EMBL/GenBank/DDBJ whole genome shotgun (WGS) entry which is preliminary data.</text>
</comment>
<dbReference type="AlphaFoldDB" id="A0A2S4V8C4"/>
<proteinExistence type="predicted"/>
<protein>
    <submittedName>
        <fullName evidence="1">Uncharacterized protein</fullName>
    </submittedName>
</protein>
<sequence length="39" mass="4620">MIHTVPRWKKDMQSTFKGGNNMALLMQSTTDFYCLQRKI</sequence>
<dbReference type="VEuPathDB" id="FungiDB:PSTT_09453"/>
<accession>A0A2S4V8C4</accession>
<name>A0A2S4V8C4_9BASI</name>
<organism evidence="1 2">
    <name type="scientific">Puccinia striiformis</name>
    <dbReference type="NCBI Taxonomy" id="27350"/>
    <lineage>
        <taxon>Eukaryota</taxon>
        <taxon>Fungi</taxon>
        <taxon>Dikarya</taxon>
        <taxon>Basidiomycota</taxon>
        <taxon>Pucciniomycotina</taxon>
        <taxon>Pucciniomycetes</taxon>
        <taxon>Pucciniales</taxon>
        <taxon>Pucciniaceae</taxon>
        <taxon>Puccinia</taxon>
    </lineage>
</organism>
<evidence type="ECO:0000313" key="2">
    <source>
        <dbReference type="Proteomes" id="UP000239156"/>
    </source>
</evidence>
<dbReference type="Proteomes" id="UP000239156">
    <property type="component" value="Unassembled WGS sequence"/>
</dbReference>
<dbReference type="EMBL" id="PKSL01000095">
    <property type="protein sequence ID" value="POW05705.1"/>
    <property type="molecule type" value="Genomic_DNA"/>
</dbReference>
<keyword evidence="2" id="KW-1185">Reference proteome</keyword>
<gene>
    <name evidence="1" type="ORF">PSTT_09453</name>
</gene>